<dbReference type="EMBL" id="ADVG01000004">
    <property type="protein sequence ID" value="EFH82042.1"/>
    <property type="molecule type" value="Genomic_DNA"/>
</dbReference>
<organism evidence="3 4">
    <name type="scientific">Ktedonobacter racemifer DSM 44963</name>
    <dbReference type="NCBI Taxonomy" id="485913"/>
    <lineage>
        <taxon>Bacteria</taxon>
        <taxon>Bacillati</taxon>
        <taxon>Chloroflexota</taxon>
        <taxon>Ktedonobacteria</taxon>
        <taxon>Ktedonobacterales</taxon>
        <taxon>Ktedonobacteraceae</taxon>
        <taxon>Ktedonobacter</taxon>
    </lineage>
</organism>
<accession>D6TZQ2</accession>
<dbReference type="InterPro" id="IPR011009">
    <property type="entry name" value="Kinase-like_dom_sf"/>
</dbReference>
<sequence length="321" mass="35292">MPFTLPDAALVSALTVWSLPQPLTLTRIAGGFTGDIWYVDTSQGRLVAKFAYDTQEAFEAGLQAAEIIERAGIASGAPLRTVAGKRTVMLEGPPTLFHPLALLHFVPGEPLDVKQPGSAYLAGSLLGRIHTILLREQFRPRSGDRLFAYLKEETVEVAAQTGLPTLLQRAVEAVEAFEVRTQVTYGTLYGDSLQVLYDRETHQVGLIDWGAIGWGPLLFDVALTAELFSFSQAQTDCFLQSYLAEAPIEPQELEGLKFYQALHHAQLAKFFAWRLAHQATLGNPDPLANELALRENRTTLEHLLEQSLAVIPVQSVLSKTE</sequence>
<dbReference type="InParanoid" id="D6TZQ2"/>
<name>D6TZQ2_KTERA</name>
<evidence type="ECO:0000313" key="4">
    <source>
        <dbReference type="Proteomes" id="UP000004508"/>
    </source>
</evidence>
<feature type="domain" description="Aminoglycoside phosphotransferase" evidence="2">
    <location>
        <begin position="24"/>
        <end position="246"/>
    </location>
</feature>
<dbReference type="InterPro" id="IPR050249">
    <property type="entry name" value="Pseudomonas-type_ThrB"/>
</dbReference>
<dbReference type="eggNOG" id="COG2334">
    <property type="taxonomic scope" value="Bacteria"/>
</dbReference>
<keyword evidence="3" id="KW-0808">Transferase</keyword>
<proteinExistence type="inferred from homology"/>
<dbReference type="OrthoDB" id="241498at2"/>
<reference evidence="3 4" key="1">
    <citation type="journal article" date="2011" name="Stand. Genomic Sci.">
        <title>Non-contiguous finished genome sequence and contextual data of the filamentous soil bacterium Ktedonobacter racemifer type strain (SOSP1-21).</title>
        <authorList>
            <person name="Chang Y.J."/>
            <person name="Land M."/>
            <person name="Hauser L."/>
            <person name="Chertkov O."/>
            <person name="Del Rio T.G."/>
            <person name="Nolan M."/>
            <person name="Copeland A."/>
            <person name="Tice H."/>
            <person name="Cheng J.F."/>
            <person name="Lucas S."/>
            <person name="Han C."/>
            <person name="Goodwin L."/>
            <person name="Pitluck S."/>
            <person name="Ivanova N."/>
            <person name="Ovchinikova G."/>
            <person name="Pati A."/>
            <person name="Chen A."/>
            <person name="Palaniappan K."/>
            <person name="Mavromatis K."/>
            <person name="Liolios K."/>
            <person name="Brettin T."/>
            <person name="Fiebig A."/>
            <person name="Rohde M."/>
            <person name="Abt B."/>
            <person name="Goker M."/>
            <person name="Detter J.C."/>
            <person name="Woyke T."/>
            <person name="Bristow J."/>
            <person name="Eisen J.A."/>
            <person name="Markowitz V."/>
            <person name="Hugenholtz P."/>
            <person name="Kyrpides N.C."/>
            <person name="Klenk H.P."/>
            <person name="Lapidus A."/>
        </authorList>
    </citation>
    <scope>NUCLEOTIDE SEQUENCE [LARGE SCALE GENOMIC DNA]</scope>
    <source>
        <strain evidence="4">DSM 44963</strain>
    </source>
</reference>
<dbReference type="Pfam" id="PF01636">
    <property type="entry name" value="APH"/>
    <property type="match status" value="1"/>
</dbReference>
<evidence type="ECO:0000259" key="2">
    <source>
        <dbReference type="Pfam" id="PF01636"/>
    </source>
</evidence>
<protein>
    <submittedName>
        <fullName evidence="3">Aminoglycoside phosphotransferase</fullName>
    </submittedName>
</protein>
<gene>
    <name evidence="3" type="ORF">Krac_2816</name>
</gene>
<dbReference type="GO" id="GO:0019202">
    <property type="term" value="F:amino acid kinase activity"/>
    <property type="evidence" value="ECO:0007669"/>
    <property type="project" value="TreeGrafter"/>
</dbReference>
<dbReference type="Gene3D" id="3.90.1200.10">
    <property type="match status" value="1"/>
</dbReference>
<dbReference type="PANTHER" id="PTHR21064">
    <property type="entry name" value="AMINOGLYCOSIDE PHOSPHOTRANSFERASE DOMAIN-CONTAINING PROTEIN-RELATED"/>
    <property type="match status" value="1"/>
</dbReference>
<comment type="caution">
    <text evidence="3">The sequence shown here is derived from an EMBL/GenBank/DDBJ whole genome shotgun (WGS) entry which is preliminary data.</text>
</comment>
<keyword evidence="4" id="KW-1185">Reference proteome</keyword>
<dbReference type="Proteomes" id="UP000004508">
    <property type="component" value="Unassembled WGS sequence"/>
</dbReference>
<dbReference type="RefSeq" id="WP_007919835.1">
    <property type="nucleotide sequence ID" value="NZ_ADVG01000004.1"/>
</dbReference>
<comment type="similarity">
    <text evidence="1">Belongs to the pseudomonas-type ThrB family.</text>
</comment>
<evidence type="ECO:0000256" key="1">
    <source>
        <dbReference type="ARBA" id="ARBA00038240"/>
    </source>
</evidence>
<dbReference type="AlphaFoldDB" id="D6TZQ2"/>
<dbReference type="STRING" id="485913.Krac_2816"/>
<dbReference type="InterPro" id="IPR002575">
    <property type="entry name" value="Aminoglycoside_PTrfase"/>
</dbReference>
<dbReference type="PANTHER" id="PTHR21064:SF6">
    <property type="entry name" value="AMINOGLYCOSIDE PHOSPHOTRANSFERASE DOMAIN-CONTAINING PROTEIN"/>
    <property type="match status" value="1"/>
</dbReference>
<dbReference type="SUPFAM" id="SSF56112">
    <property type="entry name" value="Protein kinase-like (PK-like)"/>
    <property type="match status" value="1"/>
</dbReference>
<evidence type="ECO:0000313" key="3">
    <source>
        <dbReference type="EMBL" id="EFH82042.1"/>
    </source>
</evidence>